<accession>A0A3N8PIL5</accession>
<proteinExistence type="predicted"/>
<dbReference type="AlphaFoldDB" id="A0A3N8PIL5"/>
<gene>
    <name evidence="2" type="ORF">DF051_25685</name>
</gene>
<dbReference type="Proteomes" id="UP000277921">
    <property type="component" value="Unassembled WGS sequence"/>
</dbReference>
<dbReference type="RefSeq" id="WP_124582563.1">
    <property type="nucleotide sequence ID" value="NZ_QTQV01000016.1"/>
</dbReference>
<evidence type="ECO:0000259" key="1">
    <source>
        <dbReference type="Pfam" id="PF13503"/>
    </source>
</evidence>
<protein>
    <submittedName>
        <fullName evidence="2">DUF4123 domain-containing protein</fullName>
    </submittedName>
</protein>
<feature type="domain" description="DUF4123" evidence="1">
    <location>
        <begin position="73"/>
        <end position="170"/>
    </location>
</feature>
<name>A0A3N8PIL5_9BURK</name>
<organism evidence="2 3">
    <name type="scientific">Burkholderia contaminans</name>
    <dbReference type="NCBI Taxonomy" id="488447"/>
    <lineage>
        <taxon>Bacteria</taxon>
        <taxon>Pseudomonadati</taxon>
        <taxon>Pseudomonadota</taxon>
        <taxon>Betaproteobacteria</taxon>
        <taxon>Burkholderiales</taxon>
        <taxon>Burkholderiaceae</taxon>
        <taxon>Burkholderia</taxon>
        <taxon>Burkholderia cepacia complex</taxon>
    </lineage>
</organism>
<dbReference type="EMBL" id="QTQV01000016">
    <property type="protein sequence ID" value="RQT11461.1"/>
    <property type="molecule type" value="Genomic_DNA"/>
</dbReference>
<evidence type="ECO:0000313" key="3">
    <source>
        <dbReference type="Proteomes" id="UP000277921"/>
    </source>
</evidence>
<evidence type="ECO:0000313" key="2">
    <source>
        <dbReference type="EMBL" id="RQT11461.1"/>
    </source>
</evidence>
<dbReference type="InterPro" id="IPR025391">
    <property type="entry name" value="DUF4123"/>
</dbReference>
<sequence>MEAFESIEDTNRESVDSMVSVLRAYFDQHKESRCCLVVDPSQRALPQSDEGAPSFDDQPSAVIAIAHEAFPEDRCPYLVELNLSTSEGVALLVESVRVAFADRQPDAAAKGLGQRIGGWLASDAAPEQIAGYWSDNVLQIDDQGRRCVLRFYDARALSLMWPILSDGQKRALLGPVKAWHTLDACAKPCVYASETALRTELDLTDRQWSDIHRHGLINRALALHMLAAQRQPLSSEVETAIASATRAEQHGLVDREDKIAFIGHALTWHPYFDRHPSVAHALHQRAPDEFYTAAVGELSEDEIEAIRRGKWYDESLTVLSS</sequence>
<dbReference type="Pfam" id="PF13503">
    <property type="entry name" value="DUF4123"/>
    <property type="match status" value="1"/>
</dbReference>
<comment type="caution">
    <text evidence="2">The sequence shown here is derived from an EMBL/GenBank/DDBJ whole genome shotgun (WGS) entry which is preliminary data.</text>
</comment>
<reference evidence="2 3" key="1">
    <citation type="submission" date="2018-08" db="EMBL/GenBank/DDBJ databases">
        <title>Comparative analysis of Burkholderia isolates from Puerto Rico.</title>
        <authorList>
            <person name="Hall C."/>
            <person name="Sahl J."/>
            <person name="Wagner D."/>
        </authorList>
    </citation>
    <scope>NUCLEOTIDE SEQUENCE [LARGE SCALE GENOMIC DNA]</scope>
    <source>
        <strain evidence="2 3">Bp9025</strain>
    </source>
</reference>